<feature type="compositionally biased region" description="Basic and acidic residues" evidence="2">
    <location>
        <begin position="549"/>
        <end position="584"/>
    </location>
</feature>
<feature type="region of interest" description="Disordered" evidence="2">
    <location>
        <begin position="1443"/>
        <end position="1466"/>
    </location>
</feature>
<feature type="compositionally biased region" description="Basic and acidic residues" evidence="2">
    <location>
        <begin position="873"/>
        <end position="882"/>
    </location>
</feature>
<accession>A0ABN8QZI9</accession>
<feature type="region of interest" description="Disordered" evidence="2">
    <location>
        <begin position="482"/>
        <end position="507"/>
    </location>
</feature>
<feature type="compositionally biased region" description="Polar residues" evidence="2">
    <location>
        <begin position="390"/>
        <end position="399"/>
    </location>
</feature>
<dbReference type="Proteomes" id="UP001159405">
    <property type="component" value="Unassembled WGS sequence"/>
</dbReference>
<feature type="compositionally biased region" description="Basic and acidic residues" evidence="2">
    <location>
        <begin position="609"/>
        <end position="618"/>
    </location>
</feature>
<feature type="compositionally biased region" description="Basic and acidic residues" evidence="2">
    <location>
        <begin position="421"/>
        <end position="439"/>
    </location>
</feature>
<feature type="region of interest" description="Disordered" evidence="2">
    <location>
        <begin position="512"/>
        <end position="531"/>
    </location>
</feature>
<feature type="compositionally biased region" description="Basic and acidic residues" evidence="2">
    <location>
        <begin position="727"/>
        <end position="746"/>
    </location>
</feature>
<feature type="compositionally biased region" description="Basic and acidic residues" evidence="2">
    <location>
        <begin position="483"/>
        <end position="494"/>
    </location>
</feature>
<feature type="region of interest" description="Disordered" evidence="2">
    <location>
        <begin position="379"/>
        <end position="455"/>
    </location>
</feature>
<organism evidence="3 4">
    <name type="scientific">Porites lobata</name>
    <dbReference type="NCBI Taxonomy" id="104759"/>
    <lineage>
        <taxon>Eukaryota</taxon>
        <taxon>Metazoa</taxon>
        <taxon>Cnidaria</taxon>
        <taxon>Anthozoa</taxon>
        <taxon>Hexacorallia</taxon>
        <taxon>Scleractinia</taxon>
        <taxon>Fungiina</taxon>
        <taxon>Poritidae</taxon>
        <taxon>Porites</taxon>
    </lineage>
</organism>
<feature type="compositionally biased region" description="Polar residues" evidence="2">
    <location>
        <begin position="779"/>
        <end position="789"/>
    </location>
</feature>
<feature type="region of interest" description="Disordered" evidence="2">
    <location>
        <begin position="171"/>
        <end position="199"/>
    </location>
</feature>
<feature type="region of interest" description="Disordered" evidence="2">
    <location>
        <begin position="94"/>
        <end position="132"/>
    </location>
</feature>
<feature type="region of interest" description="Disordered" evidence="2">
    <location>
        <begin position="724"/>
        <end position="882"/>
    </location>
</feature>
<feature type="compositionally biased region" description="Polar residues" evidence="2">
    <location>
        <begin position="591"/>
        <end position="607"/>
    </location>
</feature>
<keyword evidence="1" id="KW-0175">Coiled coil</keyword>
<protein>
    <submittedName>
        <fullName evidence="3">Uncharacterized protein</fullName>
    </submittedName>
</protein>
<feature type="compositionally biased region" description="Basic and acidic residues" evidence="2">
    <location>
        <begin position="793"/>
        <end position="817"/>
    </location>
</feature>
<sequence>MSRTPTYVSRLDPQFRRFVNVVNVYPSSETSASNDDSSKEQSPSLASSSCSEINQDFICVDAYTEENWVPPQSSQRRVSEFFIEYANVLSSESEASIGNDNDLRTAVPTSTSLNSEEEAQTLRSSKQPYSPDRIHDDCFGDDSVFWSHGGGNISQEKYGMTFCLQKQPSVSNKRQTLNRPSVRSFSNDADSESSFQYNNESEGGFEHFTDNEVFDAEQNTPWNINTSQVTTQGVQEVVPRRPLNTSRKIADSLDDLPSVGYAADIVEDGYSSTSSADSTFVCFALVGNQDDKRTKRKLYSKRGRGERAKKHRYSDKELLKQRGIEEKGSDPGLMACVVTGISGGPSLRVFRDEDSHWRPSKSKSGSLENLHECTQPLHRGITKSGASGFDGSSKSYSQKNRNRANSRDSVFALFASPGTSKGKEKETEGGQRKVDEDKTYPNSSRGTDFDQRVSPALCDAENEFMKSSKESIQSNVLFNQETSEIHREGPRCTDELYPPSHIKSDETIPRLNEYGKHQNSLKSTSEPDLRQIAYRETQRKAIPVKLQSTKREVTSKLTRDISSKHQGPERNQQEKKEKKVKDAMKPVAHNSELNTQGKEKMSGQTDSRWPPDDQNRRDRIFKYRRDEKIGDLPETQTESVIGSMVHPNKLQQDPQVAGIVTINEELAVEQESICREKKTELLTPAIRSTIDTYLSDDGGNGDEWKIMSKVEDQQCSNIPENVSYNAESERFPDKAQRQKAAVKETKGVQSSSTCNKSQTLEEEKASRKENVSAPYISALGQQSTHTQSNKRTRSTDDKPVVRPTKESESHFEARPAKTSDGFPDSVAPEESNSRRKSPSRPVECLNKATGYTKRPLGDFDSSDILRKPKKGFTTRENKRDKSETNADFVNNYFEQWGETCTPVLSFPNTQSISLVRSDKKGHSDSEIFDKRSNSLSFHVVRAAALPFGRFDTNSDNGKEVFSKEPIKVGATDAPPDNNVEKVMATEEVVKREQLSLKRKEQKRSKNKEHFREGGETNVSPEDVVLNVNDESTPEDGDLSSYIQPDKDSSLDPPLEILHGPLSGYSGSGNVIDSTLKATGESDSVANQTRLLSEHEEEESIIYEKPLECFPGMSNVSAKYQGVDSVRDNAIDMSDQPCSKVPEGPCGDMASTKLMADAPEHSMVLTVDTLHVVSAFSPTQRRDELPLVGLKETGKSSDERHVVNEDTCFVAFNINDSLPVDGALATTGEEECENVYDSDNVIKTTFAFAKGDEICSYGENTAQISTDWNNDFLFDERQVVNEDTCSVASDINDSLAGDGALATTGEEECENVCDCDLTNKSTFALAEGDEASLYSETAAQISADWNNNRHISDKPEKGTQIYVNEGKAANDVGVSVCERDQALGKEFTTINDLEIQDVRTDGLNTCNKTIHCQCLQQYLESNTESSQGSIQEVSDQRSDITLKKVSGFPPDWKNTESQTSFPYDTDDREYPANKTAEVDVVRGVLFKSSGECQTEPQTVSFASVAVQVKFPDYGVQDKVMKVNEYPEGVEHRQSENHLYSDEGCQTTPDFEQVLMTSKDCQTDSSSFTTDHDTVWKESIGSCQFVSFESKECQTLECYLRASHDSKNPNEDVGSPSTVCRENKECQTASGRTLMTSSAQCEILPAHDRLEGLDYKAFLASRPASYDKECQTAFSDTRLLTESEQSTTLANTLENTGKTSAETMKTYENKECQTLPEVDRLSTVSEECQTTSSTYNTCDSANVAGENEISFTNEECQTFLDSDLLQASSKECQTTIWLPVLRNIVWEQEDTEISYVSKECQTVPEMSLGYTGSKECQTNSWWFIPEVKVSSTGETDTLLVSEECQTVFDNDLLQAASKECQTATWLELSLKIAKEAATTETSNDSKGCQTLPDSDLREASKKCQTDCLSSNPAEMATAAGKTQISYVNKESQRDLDMDLLEVASKECQTITWSHLSEEIVKQAVATKTSYDSKECQTLPCNDLLPEALKDCQTNSSSYIPEEKVNATEETKISFANEECQTILDNDLPQGASKECQTMTWSHLSAQIFKEAAATEVSYNSKECQTLPDNDLVRLASKECQTNLWPCITKDSENETKLSYIDEWCQTDPGIDLHLASNECQSVSWSFISDEKVTRAEEPRKSYSSKDCQTIVDLTNPLIQSEESQKMPDLVPGDANTLVESHQSVVYDIKGIQPNIEVQALVAPIQLGQDISSVQKLPSIDHQKTESKATESQTLPDSQLLVSFSKFSQTSDWISDDIYHNKECQTVPYSLDDLIMLVDQLKRVQDVENFNDAGSESIFRPFGPSEMSPFHTAPRPSTYGKSPEADEVPSIEFLSCDHSATDKSDSHSAYIAFSPNVAERGCQVEMCHCGNFVDEHENESICPQAANDPQNRAAMRVSEGMQKEQASLIKQLDMLRDMNQKLRDDKDAIEAAHQAVSYLKAD</sequence>
<feature type="region of interest" description="Disordered" evidence="2">
    <location>
        <begin position="350"/>
        <end position="369"/>
    </location>
</feature>
<feature type="region of interest" description="Disordered" evidence="2">
    <location>
        <begin position="2298"/>
        <end position="2321"/>
    </location>
</feature>
<feature type="coiled-coil region" evidence="1">
    <location>
        <begin position="2402"/>
        <end position="2432"/>
    </location>
</feature>
<proteinExistence type="predicted"/>
<comment type="caution">
    <text evidence="3">The sequence shown here is derived from an EMBL/GenBank/DDBJ whole genome shotgun (WGS) entry which is preliminary data.</text>
</comment>
<evidence type="ECO:0000313" key="3">
    <source>
        <dbReference type="EMBL" id="CAH3172473.1"/>
    </source>
</evidence>
<evidence type="ECO:0000256" key="1">
    <source>
        <dbReference type="SAM" id="Coils"/>
    </source>
</evidence>
<evidence type="ECO:0000313" key="4">
    <source>
        <dbReference type="Proteomes" id="UP001159405"/>
    </source>
</evidence>
<feature type="region of interest" description="Disordered" evidence="2">
    <location>
        <begin position="993"/>
        <end position="1047"/>
    </location>
</feature>
<keyword evidence="4" id="KW-1185">Reference proteome</keyword>
<dbReference type="EMBL" id="CALNXK010000173">
    <property type="protein sequence ID" value="CAH3172473.1"/>
    <property type="molecule type" value="Genomic_DNA"/>
</dbReference>
<reference evidence="3 4" key="1">
    <citation type="submission" date="2022-05" db="EMBL/GenBank/DDBJ databases">
        <authorList>
            <consortium name="Genoscope - CEA"/>
            <person name="William W."/>
        </authorList>
    </citation>
    <scope>NUCLEOTIDE SEQUENCE [LARGE SCALE GENOMIC DNA]</scope>
</reference>
<name>A0ABN8QZI9_9CNID</name>
<feature type="compositionally biased region" description="Polar residues" evidence="2">
    <location>
        <begin position="517"/>
        <end position="526"/>
    </location>
</feature>
<evidence type="ECO:0000256" key="2">
    <source>
        <dbReference type="SAM" id="MobiDB-lite"/>
    </source>
</evidence>
<feature type="region of interest" description="Disordered" evidence="2">
    <location>
        <begin position="540"/>
        <end position="618"/>
    </location>
</feature>
<feature type="compositionally biased region" description="Polar residues" evidence="2">
    <location>
        <begin position="747"/>
        <end position="758"/>
    </location>
</feature>
<feature type="compositionally biased region" description="Basic and acidic residues" evidence="2">
    <location>
        <begin position="759"/>
        <end position="770"/>
    </location>
</feature>
<gene>
    <name evidence="3" type="ORF">PLOB_00012983</name>
</gene>
<feature type="region of interest" description="Disordered" evidence="2">
    <location>
        <begin position="28"/>
        <end position="48"/>
    </location>
</feature>